<sequence>MAEDLSNEFSLDEAGLRAWMLAWYDHAVSVGFLCPPFIMNDVMAERLEGYFRVGLTPAEGAEAFFGVAH</sequence>
<organism evidence="2 3">
    <name type="scientific">Paraburkholderia aspalathi</name>
    <dbReference type="NCBI Taxonomy" id="1324617"/>
    <lineage>
        <taxon>Bacteria</taxon>
        <taxon>Pseudomonadati</taxon>
        <taxon>Pseudomonadota</taxon>
        <taxon>Betaproteobacteria</taxon>
        <taxon>Burkholderiales</taxon>
        <taxon>Burkholderiaceae</taxon>
        <taxon>Paraburkholderia</taxon>
    </lineage>
</organism>
<gene>
    <name evidence="1" type="ORF">R69658_03054</name>
    <name evidence="2" type="ORF">SAMN05192563_101453</name>
</gene>
<reference evidence="1 4" key="2">
    <citation type="submission" date="2021-02" db="EMBL/GenBank/DDBJ databases">
        <authorList>
            <person name="Vanwijnsberghe S."/>
        </authorList>
    </citation>
    <scope>NUCLEOTIDE SEQUENCE [LARGE SCALE GENOMIC DNA]</scope>
    <source>
        <strain evidence="1 4">R-69658</strain>
    </source>
</reference>
<evidence type="ECO:0000313" key="2">
    <source>
        <dbReference type="EMBL" id="SFU19373.1"/>
    </source>
</evidence>
<protein>
    <submittedName>
        <fullName evidence="2">Uncharacterized protein</fullName>
    </submittedName>
</protein>
<dbReference type="AlphaFoldDB" id="A0A1I7E6D3"/>
<dbReference type="OrthoDB" id="9008958at2"/>
<keyword evidence="4" id="KW-1185">Reference proteome</keyword>
<evidence type="ECO:0000313" key="1">
    <source>
        <dbReference type="EMBL" id="CAE6758409.1"/>
    </source>
</evidence>
<proteinExistence type="predicted"/>
<evidence type="ECO:0000313" key="4">
    <source>
        <dbReference type="Proteomes" id="UP000674425"/>
    </source>
</evidence>
<dbReference type="RefSeq" id="WP_093637336.1">
    <property type="nucleotide sequence ID" value="NZ_CAJNAU010000025.1"/>
</dbReference>
<dbReference type="Proteomes" id="UP000674425">
    <property type="component" value="Unassembled WGS sequence"/>
</dbReference>
<dbReference type="EMBL" id="CAJNAU010000025">
    <property type="protein sequence ID" value="CAE6758409.1"/>
    <property type="molecule type" value="Genomic_DNA"/>
</dbReference>
<dbReference type="EMBL" id="FPBH01000014">
    <property type="protein sequence ID" value="SFU19373.1"/>
    <property type="molecule type" value="Genomic_DNA"/>
</dbReference>
<accession>A0A1I7E6D3</accession>
<dbReference type="GeneID" id="77193411"/>
<evidence type="ECO:0000313" key="3">
    <source>
        <dbReference type="Proteomes" id="UP000198844"/>
    </source>
</evidence>
<reference evidence="2 3" key="1">
    <citation type="submission" date="2016-10" db="EMBL/GenBank/DDBJ databases">
        <authorList>
            <person name="de Groot N.N."/>
        </authorList>
    </citation>
    <scope>NUCLEOTIDE SEQUENCE [LARGE SCALE GENOMIC DNA]</scope>
    <source>
        <strain evidence="2 3">LMG 27731</strain>
    </source>
</reference>
<dbReference type="Proteomes" id="UP000198844">
    <property type="component" value="Unassembled WGS sequence"/>
</dbReference>
<name>A0A1I7E6D3_9BURK</name>